<dbReference type="EMBL" id="SULI01000021">
    <property type="protein sequence ID" value="TKZ17504.1"/>
    <property type="molecule type" value="Genomic_DNA"/>
</dbReference>
<evidence type="ECO:0000259" key="1">
    <source>
        <dbReference type="PROSITE" id="PS51725"/>
    </source>
</evidence>
<keyword evidence="2" id="KW-0560">Oxidoreductase</keyword>
<dbReference type="Pfam" id="PF03992">
    <property type="entry name" value="ABM"/>
    <property type="match status" value="1"/>
</dbReference>
<dbReference type="OrthoDB" id="287932at2"/>
<dbReference type="RefSeq" id="WP_138017032.1">
    <property type="nucleotide sequence ID" value="NZ_SULI01000021.1"/>
</dbReference>
<gene>
    <name evidence="2" type="ORF">FAP39_14125</name>
</gene>
<dbReference type="InterPro" id="IPR007138">
    <property type="entry name" value="ABM_dom"/>
</dbReference>
<proteinExistence type="predicted"/>
<protein>
    <submittedName>
        <fullName evidence="2">Antibiotic biosynthesis monooxygenase</fullName>
    </submittedName>
</protein>
<dbReference type="GO" id="GO:0004497">
    <property type="term" value="F:monooxygenase activity"/>
    <property type="evidence" value="ECO:0007669"/>
    <property type="project" value="UniProtKB-KW"/>
</dbReference>
<dbReference type="PROSITE" id="PS51725">
    <property type="entry name" value="ABM"/>
    <property type="match status" value="1"/>
</dbReference>
<evidence type="ECO:0000313" key="2">
    <source>
        <dbReference type="EMBL" id="TKZ17504.1"/>
    </source>
</evidence>
<sequence>MPSNHIVLVTFKPKPESFGNFETLIASVQADLPGAEGCNRVRVLRSVEQPPAFVLIEDWESKDLHAAHVAGLVETGAWAKIEAMLNEPPASVVLGEI</sequence>
<dbReference type="InterPro" id="IPR011008">
    <property type="entry name" value="Dimeric_a/b-barrel"/>
</dbReference>
<evidence type="ECO:0000313" key="3">
    <source>
        <dbReference type="Proteomes" id="UP000306575"/>
    </source>
</evidence>
<dbReference type="SUPFAM" id="SSF54909">
    <property type="entry name" value="Dimeric alpha+beta barrel"/>
    <property type="match status" value="1"/>
</dbReference>
<reference evidence="2 3" key="1">
    <citation type="submission" date="2019-04" db="EMBL/GenBank/DDBJ databases">
        <title>Genome sequence of Pelagicola litoralis CL-ES2.</title>
        <authorList>
            <person name="Cao J."/>
        </authorList>
    </citation>
    <scope>NUCLEOTIDE SEQUENCE [LARGE SCALE GENOMIC DNA]</scope>
    <source>
        <strain evidence="2 3">CL-ES2</strain>
    </source>
</reference>
<keyword evidence="2" id="KW-0503">Monooxygenase</keyword>
<keyword evidence="3" id="KW-1185">Reference proteome</keyword>
<comment type="caution">
    <text evidence="2">The sequence shown here is derived from an EMBL/GenBank/DDBJ whole genome shotgun (WGS) entry which is preliminary data.</text>
</comment>
<accession>A0A4U7MYX7</accession>
<dbReference type="Proteomes" id="UP000306575">
    <property type="component" value="Unassembled WGS sequence"/>
</dbReference>
<feature type="domain" description="ABM" evidence="1">
    <location>
        <begin position="5"/>
        <end position="93"/>
    </location>
</feature>
<dbReference type="Gene3D" id="3.30.70.100">
    <property type="match status" value="1"/>
</dbReference>
<name>A0A4U7MYX7_9RHOB</name>
<organism evidence="2 3">
    <name type="scientific">Shimia litoralis</name>
    <dbReference type="NCBI Taxonomy" id="420403"/>
    <lineage>
        <taxon>Bacteria</taxon>
        <taxon>Pseudomonadati</taxon>
        <taxon>Pseudomonadota</taxon>
        <taxon>Alphaproteobacteria</taxon>
        <taxon>Rhodobacterales</taxon>
        <taxon>Roseobacteraceae</taxon>
    </lineage>
</organism>
<dbReference type="AlphaFoldDB" id="A0A4U7MYX7"/>